<sequence>LFKKVSDQKDNTQDTSKNTKFAKQPNVEILPNIGETNALSKPVTSNSVSTPQVSKGVNNTKVIAPRMFRISLDKISKEAKHVPNTVSTSSRTKPITVSQLNVITKKNVNSDLNGLSSTGLDNTKTRKPQPRSNTKNDRVPSASKSSQSKNKDTEVEDHHRNLLLSKNNEHMSSACNNFKLDSQDVISKVVCAVCKKC</sequence>
<feature type="compositionally biased region" description="Polar residues" evidence="1">
    <location>
        <begin position="34"/>
        <end position="54"/>
    </location>
</feature>
<evidence type="ECO:0000256" key="1">
    <source>
        <dbReference type="SAM" id="MobiDB-lite"/>
    </source>
</evidence>
<evidence type="ECO:0000313" key="2">
    <source>
        <dbReference type="EMBL" id="GFC71285.1"/>
    </source>
</evidence>
<organism evidence="2">
    <name type="scientific">Tanacetum cinerariifolium</name>
    <name type="common">Dalmatian daisy</name>
    <name type="synonym">Chrysanthemum cinerariifolium</name>
    <dbReference type="NCBI Taxonomy" id="118510"/>
    <lineage>
        <taxon>Eukaryota</taxon>
        <taxon>Viridiplantae</taxon>
        <taxon>Streptophyta</taxon>
        <taxon>Embryophyta</taxon>
        <taxon>Tracheophyta</taxon>
        <taxon>Spermatophyta</taxon>
        <taxon>Magnoliopsida</taxon>
        <taxon>eudicotyledons</taxon>
        <taxon>Gunneridae</taxon>
        <taxon>Pentapetalae</taxon>
        <taxon>asterids</taxon>
        <taxon>campanulids</taxon>
        <taxon>Asterales</taxon>
        <taxon>Asteraceae</taxon>
        <taxon>Asteroideae</taxon>
        <taxon>Anthemideae</taxon>
        <taxon>Anthemidinae</taxon>
        <taxon>Tanacetum</taxon>
    </lineage>
</organism>
<feature type="compositionally biased region" description="Polar residues" evidence="1">
    <location>
        <begin position="109"/>
        <end position="122"/>
    </location>
</feature>
<gene>
    <name evidence="2" type="ORF">Tci_843255</name>
</gene>
<dbReference type="AlphaFoldDB" id="A0A699QG05"/>
<comment type="caution">
    <text evidence="2">The sequence shown here is derived from an EMBL/GenBank/DDBJ whole genome shotgun (WGS) entry which is preliminary data.</text>
</comment>
<reference evidence="2" key="1">
    <citation type="journal article" date="2019" name="Sci. Rep.">
        <title>Draft genome of Tanacetum cinerariifolium, the natural source of mosquito coil.</title>
        <authorList>
            <person name="Yamashiro T."/>
            <person name="Shiraishi A."/>
            <person name="Satake H."/>
            <person name="Nakayama K."/>
        </authorList>
    </citation>
    <scope>NUCLEOTIDE SEQUENCE</scope>
</reference>
<accession>A0A699QG05</accession>
<feature type="compositionally biased region" description="Basic and acidic residues" evidence="1">
    <location>
        <begin position="1"/>
        <end position="12"/>
    </location>
</feature>
<dbReference type="EMBL" id="BKCJ011032733">
    <property type="protein sequence ID" value="GFC71285.1"/>
    <property type="molecule type" value="Genomic_DNA"/>
</dbReference>
<protein>
    <submittedName>
        <fullName evidence="2">Uncharacterized protein</fullName>
    </submittedName>
</protein>
<feature type="region of interest" description="Disordered" evidence="1">
    <location>
        <begin position="1"/>
        <end position="54"/>
    </location>
</feature>
<proteinExistence type="predicted"/>
<feature type="region of interest" description="Disordered" evidence="1">
    <location>
        <begin position="109"/>
        <end position="157"/>
    </location>
</feature>
<feature type="non-terminal residue" evidence="2">
    <location>
        <position position="1"/>
    </location>
</feature>
<name>A0A699QG05_TANCI</name>